<evidence type="ECO:0000313" key="2">
    <source>
        <dbReference type="EMBL" id="MPC68610.1"/>
    </source>
</evidence>
<dbReference type="Gene3D" id="3.60.10.10">
    <property type="entry name" value="Endonuclease/exonuclease/phosphatase"/>
    <property type="match status" value="1"/>
</dbReference>
<dbReference type="EMBL" id="VSRR010028107">
    <property type="protein sequence ID" value="MPC68610.1"/>
    <property type="molecule type" value="Genomic_DNA"/>
</dbReference>
<comment type="caution">
    <text evidence="2">The sequence shown here is derived from an EMBL/GenBank/DDBJ whole genome shotgun (WGS) entry which is preliminary data.</text>
</comment>
<reference evidence="2 3" key="1">
    <citation type="submission" date="2019-05" db="EMBL/GenBank/DDBJ databases">
        <title>Another draft genome of Portunus trituberculatus and its Hox gene families provides insights of decapod evolution.</title>
        <authorList>
            <person name="Jeong J.-H."/>
            <person name="Song I."/>
            <person name="Kim S."/>
            <person name="Choi T."/>
            <person name="Kim D."/>
            <person name="Ryu S."/>
            <person name="Kim W."/>
        </authorList>
    </citation>
    <scope>NUCLEOTIDE SEQUENCE [LARGE SCALE GENOMIC DNA]</scope>
    <source>
        <tissue evidence="2">Muscle</tissue>
    </source>
</reference>
<dbReference type="AlphaFoldDB" id="A0A5B7H8X7"/>
<dbReference type="SUPFAM" id="SSF56219">
    <property type="entry name" value="DNase I-like"/>
    <property type="match status" value="1"/>
</dbReference>
<evidence type="ECO:0008006" key="4">
    <source>
        <dbReference type="Google" id="ProtNLM"/>
    </source>
</evidence>
<protein>
    <recommendedName>
        <fullName evidence="4">Endonuclease/exonuclease/phosphatase domain-containing protein</fullName>
    </recommendedName>
</protein>
<evidence type="ECO:0000313" key="3">
    <source>
        <dbReference type="Proteomes" id="UP000324222"/>
    </source>
</evidence>
<organism evidence="2 3">
    <name type="scientific">Portunus trituberculatus</name>
    <name type="common">Swimming crab</name>
    <name type="synonym">Neptunus trituberculatus</name>
    <dbReference type="NCBI Taxonomy" id="210409"/>
    <lineage>
        <taxon>Eukaryota</taxon>
        <taxon>Metazoa</taxon>
        <taxon>Ecdysozoa</taxon>
        <taxon>Arthropoda</taxon>
        <taxon>Crustacea</taxon>
        <taxon>Multicrustacea</taxon>
        <taxon>Malacostraca</taxon>
        <taxon>Eumalacostraca</taxon>
        <taxon>Eucarida</taxon>
        <taxon>Decapoda</taxon>
        <taxon>Pleocyemata</taxon>
        <taxon>Brachyura</taxon>
        <taxon>Eubrachyura</taxon>
        <taxon>Portunoidea</taxon>
        <taxon>Portunidae</taxon>
        <taxon>Portuninae</taxon>
        <taxon>Portunus</taxon>
    </lineage>
</organism>
<keyword evidence="3" id="KW-1185">Reference proteome</keyword>
<feature type="region of interest" description="Disordered" evidence="1">
    <location>
        <begin position="237"/>
        <end position="276"/>
    </location>
</feature>
<sequence>MCPSSVHKVTKMRNSSNMVLLTFFGSTLSDRVHIGPINLRVRRFVSRPLQCFSCYWYDRGKRSCKEASRCGNCSALGSYSEEHFDAVSYCFHCHNAHQVRSRQCPRYCLQQDILQLANSQFISLGSACHELLSRQKDGTGATSYASLAARSSAESAGSDQVAPRLCGVDRLAQAKQPKISPGAHDHESFKDRSAMAAPIISVEPAVTPSVSDLAFCDEGALEMESSDDVVTAVPRGPTVAKSAVRSDPRPPVPGRNGDNSHHSPVGRKAAVHRPGTSQLPVSSCWLIIPSQWNCRGLRASWGELWALLSEFSPTCVALQETMLGDNIYSSPPGYRALFSTPFHEQGHHGGTAILLADFDTCSEAVDYFTDFLRSAALETVPRMSHRFTKRPVPGWNAAYTNAVKEKRAAFSRLR</sequence>
<accession>A0A5B7H8X7</accession>
<evidence type="ECO:0000256" key="1">
    <source>
        <dbReference type="SAM" id="MobiDB-lite"/>
    </source>
</evidence>
<name>A0A5B7H8X7_PORTR</name>
<dbReference type="Proteomes" id="UP000324222">
    <property type="component" value="Unassembled WGS sequence"/>
</dbReference>
<gene>
    <name evidence="2" type="ORF">E2C01_062812</name>
</gene>
<dbReference type="InterPro" id="IPR036691">
    <property type="entry name" value="Endo/exonu/phosph_ase_sf"/>
</dbReference>
<proteinExistence type="predicted"/>